<dbReference type="NCBIfam" id="TIGR00099">
    <property type="entry name" value="Cof-subfamily"/>
    <property type="match status" value="1"/>
</dbReference>
<organism evidence="1 2">
    <name type="scientific">Saccharibacillus alkalitolerans</name>
    <dbReference type="NCBI Taxonomy" id="2705290"/>
    <lineage>
        <taxon>Bacteria</taxon>
        <taxon>Bacillati</taxon>
        <taxon>Bacillota</taxon>
        <taxon>Bacilli</taxon>
        <taxon>Bacillales</taxon>
        <taxon>Paenibacillaceae</taxon>
        <taxon>Saccharibacillus</taxon>
    </lineage>
</organism>
<dbReference type="InterPro" id="IPR000150">
    <property type="entry name" value="Cof"/>
</dbReference>
<accession>A0ABX0F9A3</accession>
<dbReference type="SFLD" id="SFLDS00003">
    <property type="entry name" value="Haloacid_Dehalogenase"/>
    <property type="match status" value="1"/>
</dbReference>
<gene>
    <name evidence="1" type="ORF">GYN08_04545</name>
</gene>
<dbReference type="Gene3D" id="3.30.1240.10">
    <property type="match status" value="1"/>
</dbReference>
<dbReference type="Proteomes" id="UP000800303">
    <property type="component" value="Unassembled WGS sequence"/>
</dbReference>
<dbReference type="PROSITE" id="PS01228">
    <property type="entry name" value="COF_1"/>
    <property type="match status" value="1"/>
</dbReference>
<sequence length="305" mass="33273">MYPSSTESSKIVFIDIDGTLVADDGGVPESAARACREARANGHLLYLCTGRSKPEIYDSIWEIGFDGLIGAGGGYVECGSDILYHKQVSPEDVVHLVDFFEKNGIDFYLESNAGLYASRNLRERLIGLIYGDVDNDPAARERLEHAPHPFLEALTYGESNLYKSDVNKVCFLESDMPFESIRAEFAGKFEAIPCTVPMFGRGSGELTVPGVHKAVAIADLLVHLGRSVCDTVAIGDGLNDLEMLRYCAVGIAMGDARDELKAEADHVTGTLEEDGLHDAFVKYGLISGNRPPDVFERCAEREVRA</sequence>
<comment type="caution">
    <text evidence="1">The sequence shown here is derived from an EMBL/GenBank/DDBJ whole genome shotgun (WGS) entry which is preliminary data.</text>
</comment>
<protein>
    <submittedName>
        <fullName evidence="1">Cof-type HAD-IIB family hydrolase</fullName>
    </submittedName>
</protein>
<dbReference type="InterPro" id="IPR006379">
    <property type="entry name" value="HAD-SF_hydro_IIB"/>
</dbReference>
<keyword evidence="1" id="KW-0378">Hydrolase</keyword>
<dbReference type="PANTHER" id="PTHR10000">
    <property type="entry name" value="PHOSPHOSERINE PHOSPHATASE"/>
    <property type="match status" value="1"/>
</dbReference>
<dbReference type="SFLD" id="SFLDG01140">
    <property type="entry name" value="C2.B:_Phosphomannomutase_and_P"/>
    <property type="match status" value="1"/>
</dbReference>
<dbReference type="PANTHER" id="PTHR10000:SF25">
    <property type="entry name" value="PHOSPHATASE YKRA-RELATED"/>
    <property type="match status" value="1"/>
</dbReference>
<dbReference type="SUPFAM" id="SSF56784">
    <property type="entry name" value="HAD-like"/>
    <property type="match status" value="1"/>
</dbReference>
<evidence type="ECO:0000313" key="1">
    <source>
        <dbReference type="EMBL" id="NGZ74577.1"/>
    </source>
</evidence>
<reference evidence="1 2" key="1">
    <citation type="submission" date="2020-01" db="EMBL/GenBank/DDBJ databases">
        <title>Polyphasic characterisation and genomic insights into a novel alkali tolerant bacterium VR-M41.</title>
        <authorList>
            <person name="Vemuluri V.R."/>
        </authorList>
    </citation>
    <scope>NUCLEOTIDE SEQUENCE [LARGE SCALE GENOMIC DNA]</scope>
    <source>
        <strain evidence="1 2">VR-M41</strain>
    </source>
</reference>
<evidence type="ECO:0000313" key="2">
    <source>
        <dbReference type="Proteomes" id="UP000800303"/>
    </source>
</evidence>
<proteinExistence type="predicted"/>
<dbReference type="InterPro" id="IPR023214">
    <property type="entry name" value="HAD_sf"/>
</dbReference>
<dbReference type="Gene3D" id="3.40.50.1000">
    <property type="entry name" value="HAD superfamily/HAD-like"/>
    <property type="match status" value="1"/>
</dbReference>
<dbReference type="GO" id="GO:0016787">
    <property type="term" value="F:hydrolase activity"/>
    <property type="evidence" value="ECO:0007669"/>
    <property type="project" value="UniProtKB-KW"/>
</dbReference>
<dbReference type="InterPro" id="IPR036412">
    <property type="entry name" value="HAD-like_sf"/>
</dbReference>
<name>A0ABX0F9A3_9BACL</name>
<keyword evidence="2" id="KW-1185">Reference proteome</keyword>
<dbReference type="RefSeq" id="WP_166272835.1">
    <property type="nucleotide sequence ID" value="NZ_JAAFGS010000001.1"/>
</dbReference>
<dbReference type="NCBIfam" id="TIGR01484">
    <property type="entry name" value="HAD-SF-IIB"/>
    <property type="match status" value="1"/>
</dbReference>
<dbReference type="EMBL" id="JAAFGS010000001">
    <property type="protein sequence ID" value="NGZ74577.1"/>
    <property type="molecule type" value="Genomic_DNA"/>
</dbReference>
<dbReference type="Pfam" id="PF08282">
    <property type="entry name" value="Hydrolase_3"/>
    <property type="match status" value="1"/>
</dbReference>